<dbReference type="AlphaFoldDB" id="A0A0C1QLN4"/>
<dbReference type="GO" id="GO:0042586">
    <property type="term" value="F:peptide deformylase activity"/>
    <property type="evidence" value="ECO:0007669"/>
    <property type="project" value="UniProtKB-UniRule"/>
</dbReference>
<dbReference type="InterPro" id="IPR023635">
    <property type="entry name" value="Peptide_deformylase"/>
</dbReference>
<evidence type="ECO:0000313" key="3">
    <source>
        <dbReference type="EMBL" id="KIE04978.1"/>
    </source>
</evidence>
<organism evidence="3 4">
    <name type="scientific">Candidatus Jidaibacter acanthamoebae</name>
    <dbReference type="NCBI Taxonomy" id="86105"/>
    <lineage>
        <taxon>Bacteria</taxon>
        <taxon>Pseudomonadati</taxon>
        <taxon>Pseudomonadota</taxon>
        <taxon>Alphaproteobacteria</taxon>
        <taxon>Rickettsiales</taxon>
        <taxon>Candidatus Midichloriaceae</taxon>
        <taxon>Candidatus Jidaibacter</taxon>
    </lineage>
</organism>
<name>A0A0C1QLN4_9RICK</name>
<feature type="binding site" evidence="2">
    <location>
        <position position="102"/>
    </location>
    <ligand>
        <name>Fe cation</name>
        <dbReference type="ChEBI" id="CHEBI:24875"/>
    </ligand>
</feature>
<dbReference type="SUPFAM" id="SSF56420">
    <property type="entry name" value="Peptide deformylase"/>
    <property type="match status" value="1"/>
</dbReference>
<comment type="caution">
    <text evidence="3">The sequence shown here is derived from an EMBL/GenBank/DDBJ whole genome shotgun (WGS) entry which is preliminary data.</text>
</comment>
<comment type="catalytic activity">
    <reaction evidence="2">
        <text>N-terminal N-formyl-L-methionyl-[peptide] + H2O = N-terminal L-methionyl-[peptide] + formate</text>
        <dbReference type="Rhea" id="RHEA:24420"/>
        <dbReference type="Rhea" id="RHEA-COMP:10639"/>
        <dbReference type="Rhea" id="RHEA-COMP:10640"/>
        <dbReference type="ChEBI" id="CHEBI:15377"/>
        <dbReference type="ChEBI" id="CHEBI:15740"/>
        <dbReference type="ChEBI" id="CHEBI:49298"/>
        <dbReference type="ChEBI" id="CHEBI:64731"/>
        <dbReference type="EC" id="3.5.1.88"/>
    </reaction>
</comment>
<keyword evidence="2" id="KW-0408">Iron</keyword>
<evidence type="ECO:0000313" key="4">
    <source>
        <dbReference type="Proteomes" id="UP000031258"/>
    </source>
</evidence>
<dbReference type="Gene3D" id="3.90.45.10">
    <property type="entry name" value="Peptide deformylase"/>
    <property type="match status" value="1"/>
</dbReference>
<dbReference type="PIRSF" id="PIRSF004749">
    <property type="entry name" value="Pep_def"/>
    <property type="match status" value="1"/>
</dbReference>
<dbReference type="EC" id="3.5.1.88" evidence="2"/>
<dbReference type="Pfam" id="PF01327">
    <property type="entry name" value="Pep_deformylase"/>
    <property type="match status" value="1"/>
</dbReference>
<feature type="binding site" evidence="2">
    <location>
        <position position="160"/>
    </location>
    <ligand>
        <name>Fe cation</name>
        <dbReference type="ChEBI" id="CHEBI:24875"/>
    </ligand>
</feature>
<dbReference type="PANTHER" id="PTHR10458">
    <property type="entry name" value="PEPTIDE DEFORMYLASE"/>
    <property type="match status" value="1"/>
</dbReference>
<comment type="similarity">
    <text evidence="1 2">Belongs to the polypeptide deformylase family.</text>
</comment>
<dbReference type="GO" id="GO:0006412">
    <property type="term" value="P:translation"/>
    <property type="evidence" value="ECO:0007669"/>
    <property type="project" value="UniProtKB-UniRule"/>
</dbReference>
<feature type="active site" evidence="2">
    <location>
        <position position="157"/>
    </location>
</feature>
<comment type="cofactor">
    <cofactor evidence="2">
        <name>Fe(2+)</name>
        <dbReference type="ChEBI" id="CHEBI:29033"/>
    </cofactor>
    <text evidence="2">Binds 1 Fe(2+) ion.</text>
</comment>
<feature type="binding site" evidence="2">
    <location>
        <position position="156"/>
    </location>
    <ligand>
        <name>Fe cation</name>
        <dbReference type="ChEBI" id="CHEBI:24875"/>
    </ligand>
</feature>
<reference evidence="3 4" key="1">
    <citation type="submission" date="2014-11" db="EMBL/GenBank/DDBJ databases">
        <title>A Rickettsiales Symbiont of Amoebae With Ancient Features.</title>
        <authorList>
            <person name="Schulz F."/>
            <person name="Martijn J."/>
            <person name="Wascher F."/>
            <person name="Kostanjsek R."/>
            <person name="Ettema T.J."/>
            <person name="Horn M."/>
        </authorList>
    </citation>
    <scope>NUCLEOTIDE SEQUENCE [LARGE SCALE GENOMIC DNA]</scope>
    <source>
        <strain evidence="3 4">UWC36</strain>
    </source>
</reference>
<dbReference type="NCBIfam" id="TIGR00079">
    <property type="entry name" value="pept_deformyl"/>
    <property type="match status" value="1"/>
</dbReference>
<evidence type="ECO:0000256" key="1">
    <source>
        <dbReference type="ARBA" id="ARBA00010759"/>
    </source>
</evidence>
<dbReference type="EMBL" id="JSWE01000124">
    <property type="protein sequence ID" value="KIE04978.1"/>
    <property type="molecule type" value="Genomic_DNA"/>
</dbReference>
<dbReference type="GO" id="GO:0046872">
    <property type="term" value="F:metal ion binding"/>
    <property type="evidence" value="ECO:0007669"/>
    <property type="project" value="UniProtKB-KW"/>
</dbReference>
<keyword evidence="2" id="KW-0648">Protein biosynthesis</keyword>
<dbReference type="STRING" id="86105.NF27_EY00740"/>
<sequence>MFLIFKSNSMALMQVIKEPDPLLRKVSKPVQKFDAELTNFIDDLIETMYEEKGMGIAAIQVGKPIRALVVDIPIKEEKNPLVIINPKIKFFSNETVILDEGCLSVKSDNGTLVNGKVERPISITIEYRDIQGNFKELSIDGTKSEYDLWFARCLQHELDHLDGILFIDKLCTMQDINTINKKECMKS</sequence>
<comment type="function">
    <text evidence="2">Removes the formyl group from the N-terminal Met of newly synthesized proteins. Requires at least a dipeptide for an efficient rate of reaction. N-terminal L-methionine is a prerequisite for activity but the enzyme has broad specificity at other positions.</text>
</comment>
<evidence type="ECO:0000256" key="2">
    <source>
        <dbReference type="HAMAP-Rule" id="MF_00163"/>
    </source>
</evidence>
<keyword evidence="4" id="KW-1185">Reference proteome</keyword>
<gene>
    <name evidence="3" type="primary">def_3</name>
    <name evidence="2" type="synonym">def</name>
    <name evidence="3" type="ORF">NF27_EY00740</name>
</gene>
<dbReference type="PANTHER" id="PTHR10458:SF22">
    <property type="entry name" value="PEPTIDE DEFORMYLASE"/>
    <property type="match status" value="1"/>
</dbReference>
<dbReference type="NCBIfam" id="NF001159">
    <property type="entry name" value="PRK00150.1-3"/>
    <property type="match status" value="1"/>
</dbReference>
<keyword evidence="2" id="KW-0479">Metal-binding</keyword>
<accession>A0A0C1QLN4</accession>
<dbReference type="PRINTS" id="PR01576">
    <property type="entry name" value="PDEFORMYLASE"/>
</dbReference>
<dbReference type="HAMAP" id="MF_00163">
    <property type="entry name" value="Pep_deformylase"/>
    <property type="match status" value="1"/>
</dbReference>
<dbReference type="PATRIC" id="fig|86105.3.peg.1139"/>
<proteinExistence type="inferred from homology"/>
<dbReference type="CDD" id="cd00487">
    <property type="entry name" value="Pep_deformylase"/>
    <property type="match status" value="1"/>
</dbReference>
<dbReference type="Proteomes" id="UP000031258">
    <property type="component" value="Unassembled WGS sequence"/>
</dbReference>
<protein>
    <recommendedName>
        <fullName evidence="2">Peptide deformylase</fullName>
        <shortName evidence="2">PDF</shortName>
        <ecNumber evidence="2">3.5.1.88</ecNumber>
    </recommendedName>
    <alternativeName>
        <fullName evidence="2">Polypeptide deformylase</fullName>
    </alternativeName>
</protein>
<keyword evidence="2 3" id="KW-0378">Hydrolase</keyword>
<dbReference type="InterPro" id="IPR036821">
    <property type="entry name" value="Peptide_deformylase_sf"/>
</dbReference>